<protein>
    <recommendedName>
        <fullName evidence="3">Flagellar assembly protein FliH</fullName>
    </recommendedName>
</protein>
<dbReference type="STRING" id="1286106.MPL1_00307"/>
<dbReference type="GO" id="GO:0015031">
    <property type="term" value="P:protein transport"/>
    <property type="evidence" value="ECO:0007669"/>
    <property type="project" value="UniProtKB-KW"/>
</dbReference>
<keyword evidence="10" id="KW-0969">Cilium</keyword>
<dbReference type="PATRIC" id="fig|1286106.3.peg.60"/>
<keyword evidence="5" id="KW-1005">Bacterial flagellum biogenesis</keyword>
<proteinExistence type="inferred from homology"/>
<dbReference type="GO" id="GO:0044781">
    <property type="term" value="P:bacterial-type flagellum organization"/>
    <property type="evidence" value="ECO:0007669"/>
    <property type="project" value="UniProtKB-KW"/>
</dbReference>
<dbReference type="AlphaFoldDB" id="M7NZN2"/>
<dbReference type="SUPFAM" id="SSF160527">
    <property type="entry name" value="V-type ATPase subunit E-like"/>
    <property type="match status" value="1"/>
</dbReference>
<organism evidence="10 11">
    <name type="scientific">Methylophaga lonarensis MPL</name>
    <dbReference type="NCBI Taxonomy" id="1286106"/>
    <lineage>
        <taxon>Bacteria</taxon>
        <taxon>Pseudomonadati</taxon>
        <taxon>Pseudomonadota</taxon>
        <taxon>Gammaproteobacteria</taxon>
        <taxon>Thiotrichales</taxon>
        <taxon>Piscirickettsiaceae</taxon>
        <taxon>Methylophaga</taxon>
    </lineage>
</organism>
<evidence type="ECO:0000313" key="11">
    <source>
        <dbReference type="Proteomes" id="UP000012019"/>
    </source>
</evidence>
<dbReference type="OrthoDB" id="6196089at2"/>
<feature type="domain" description="Flagellar assembly protein FliH/Type III secretion system HrpE" evidence="9">
    <location>
        <begin position="89"/>
        <end position="214"/>
    </location>
</feature>
<sequence length="230" mass="25786">MTSSDELLTELPDVLSAEELANAYKRWQAPRVLSADDAEKEQAQSLLNIEALESLQKQAEEEGYKAGYESGHQAGFSAGLKAAENEIKQRIEHLQSIVDFLAQPLESLHETMEQDLVQMVILMAKQLVRRELSTQPDQVVAAMRSALTALPLSERKLKVYVHPLDLEILQGAFSIQQDEQKWHWIEDPLLTRGGVRLETADTSIDATVEARLNSLIQAVWGEARHHDPAQ</sequence>
<dbReference type="PANTHER" id="PTHR34982">
    <property type="entry name" value="YOP PROTEINS TRANSLOCATION PROTEIN L"/>
    <property type="match status" value="1"/>
</dbReference>
<comment type="caution">
    <text evidence="10">The sequence shown here is derived from an EMBL/GenBank/DDBJ whole genome shotgun (WGS) entry which is preliminary data.</text>
</comment>
<dbReference type="GO" id="GO:0005829">
    <property type="term" value="C:cytosol"/>
    <property type="evidence" value="ECO:0007669"/>
    <property type="project" value="TreeGrafter"/>
</dbReference>
<feature type="coiled-coil region" evidence="8">
    <location>
        <begin position="35"/>
        <end position="62"/>
    </location>
</feature>
<dbReference type="Proteomes" id="UP000012019">
    <property type="component" value="Unassembled WGS sequence"/>
</dbReference>
<evidence type="ECO:0000256" key="7">
    <source>
        <dbReference type="ARBA" id="ARBA00023225"/>
    </source>
</evidence>
<evidence type="ECO:0000256" key="8">
    <source>
        <dbReference type="SAM" id="Coils"/>
    </source>
</evidence>
<evidence type="ECO:0000256" key="3">
    <source>
        <dbReference type="ARBA" id="ARBA00016507"/>
    </source>
</evidence>
<gene>
    <name evidence="10" type="ORF">MPL1_00307</name>
</gene>
<dbReference type="eggNOG" id="COG1317">
    <property type="taxonomic scope" value="Bacteria"/>
</dbReference>
<name>M7NZN2_9GAMM</name>
<keyword evidence="10" id="KW-0966">Cell projection</keyword>
<keyword evidence="8" id="KW-0175">Coiled coil</keyword>
<reference evidence="10 11" key="1">
    <citation type="journal article" date="2013" name="Genome Announc.">
        <title>Draft Genome Sequence of Methylophaga lonarensis MPLT, a Haloalkaliphilic (Non-Methane-Utilizing) Methylotroph.</title>
        <authorList>
            <person name="Shetty S.A."/>
            <person name="Marathe N.P."/>
            <person name="Munot H."/>
            <person name="Antony C.P."/>
            <person name="Dhotre D.P."/>
            <person name="Murrell J.C."/>
            <person name="Shouche Y.S."/>
        </authorList>
    </citation>
    <scope>NUCLEOTIDE SEQUENCE [LARGE SCALE GENOMIC DNA]</scope>
    <source>
        <strain evidence="10 11">MPL</strain>
    </source>
</reference>
<evidence type="ECO:0000256" key="1">
    <source>
        <dbReference type="ARBA" id="ARBA00003041"/>
    </source>
</evidence>
<dbReference type="InterPro" id="IPR051472">
    <property type="entry name" value="T3SS_Stator/FliH"/>
</dbReference>
<evidence type="ECO:0000259" key="9">
    <source>
        <dbReference type="Pfam" id="PF02108"/>
    </source>
</evidence>
<comment type="function">
    <text evidence="1">Needed for flagellar regrowth and assembly.</text>
</comment>
<accession>M7NZN2</accession>
<evidence type="ECO:0000256" key="6">
    <source>
        <dbReference type="ARBA" id="ARBA00022927"/>
    </source>
</evidence>
<dbReference type="InterPro" id="IPR018035">
    <property type="entry name" value="Flagellar_FliH/T3SS_HrpE"/>
</dbReference>
<evidence type="ECO:0000256" key="4">
    <source>
        <dbReference type="ARBA" id="ARBA00022448"/>
    </source>
</evidence>
<dbReference type="EMBL" id="APHR01000002">
    <property type="protein sequence ID" value="EMR14278.1"/>
    <property type="molecule type" value="Genomic_DNA"/>
</dbReference>
<keyword evidence="10" id="KW-0282">Flagellum</keyword>
<keyword evidence="6" id="KW-0653">Protein transport</keyword>
<dbReference type="RefSeq" id="WP_009725131.1">
    <property type="nucleotide sequence ID" value="NZ_APHR01000002.1"/>
</dbReference>
<dbReference type="Pfam" id="PF02108">
    <property type="entry name" value="FliH"/>
    <property type="match status" value="1"/>
</dbReference>
<evidence type="ECO:0000256" key="2">
    <source>
        <dbReference type="ARBA" id="ARBA00006602"/>
    </source>
</evidence>
<keyword evidence="11" id="KW-1185">Reference proteome</keyword>
<evidence type="ECO:0000313" key="10">
    <source>
        <dbReference type="EMBL" id="EMR14278.1"/>
    </source>
</evidence>
<comment type="similarity">
    <text evidence="2">Belongs to the FliH family.</text>
</comment>
<evidence type="ECO:0000256" key="5">
    <source>
        <dbReference type="ARBA" id="ARBA00022795"/>
    </source>
</evidence>
<keyword evidence="4" id="KW-0813">Transport</keyword>
<dbReference type="PANTHER" id="PTHR34982:SF1">
    <property type="entry name" value="FLAGELLAR ASSEMBLY PROTEIN FLIH"/>
    <property type="match status" value="1"/>
</dbReference>
<keyword evidence="7" id="KW-1006">Bacterial flagellum protein export</keyword>